<keyword evidence="2" id="KW-1185">Reference proteome</keyword>
<accession>A0AAD6QWN3</accession>
<sequence>MEDQGRHFGKKESRQCPYLDQFPPLILFSFKWKMTD</sequence>
<dbReference type="Proteomes" id="UP001164929">
    <property type="component" value="Chromosome 5"/>
</dbReference>
<proteinExistence type="predicted"/>
<dbReference type="EMBL" id="JAQIZT010000005">
    <property type="protein sequence ID" value="KAJ6997903.1"/>
    <property type="molecule type" value="Genomic_DNA"/>
</dbReference>
<evidence type="ECO:0000313" key="2">
    <source>
        <dbReference type="Proteomes" id="UP001164929"/>
    </source>
</evidence>
<protein>
    <submittedName>
        <fullName evidence="1">Uncharacterized protein</fullName>
    </submittedName>
</protein>
<comment type="caution">
    <text evidence="1">The sequence shown here is derived from an EMBL/GenBank/DDBJ whole genome shotgun (WGS) entry which is preliminary data.</text>
</comment>
<organism evidence="1 2">
    <name type="scientific">Populus alba x Populus x berolinensis</name>
    <dbReference type="NCBI Taxonomy" id="444605"/>
    <lineage>
        <taxon>Eukaryota</taxon>
        <taxon>Viridiplantae</taxon>
        <taxon>Streptophyta</taxon>
        <taxon>Embryophyta</taxon>
        <taxon>Tracheophyta</taxon>
        <taxon>Spermatophyta</taxon>
        <taxon>Magnoliopsida</taxon>
        <taxon>eudicotyledons</taxon>
        <taxon>Gunneridae</taxon>
        <taxon>Pentapetalae</taxon>
        <taxon>rosids</taxon>
        <taxon>fabids</taxon>
        <taxon>Malpighiales</taxon>
        <taxon>Salicaceae</taxon>
        <taxon>Saliceae</taxon>
        <taxon>Populus</taxon>
    </lineage>
</organism>
<reference evidence="1" key="1">
    <citation type="journal article" date="2023" name="Mol. Ecol. Resour.">
        <title>Chromosome-level genome assembly of a triploid poplar Populus alba 'Berolinensis'.</title>
        <authorList>
            <person name="Chen S."/>
            <person name="Yu Y."/>
            <person name="Wang X."/>
            <person name="Wang S."/>
            <person name="Zhang T."/>
            <person name="Zhou Y."/>
            <person name="He R."/>
            <person name="Meng N."/>
            <person name="Wang Y."/>
            <person name="Liu W."/>
            <person name="Liu Z."/>
            <person name="Liu J."/>
            <person name="Guo Q."/>
            <person name="Huang H."/>
            <person name="Sederoff R.R."/>
            <person name="Wang G."/>
            <person name="Qu G."/>
            <person name="Chen S."/>
        </authorList>
    </citation>
    <scope>NUCLEOTIDE SEQUENCE</scope>
    <source>
        <strain evidence="1">SC-2020</strain>
    </source>
</reference>
<name>A0AAD6QWN3_9ROSI</name>
<evidence type="ECO:0000313" key="1">
    <source>
        <dbReference type="EMBL" id="KAJ6997903.1"/>
    </source>
</evidence>
<gene>
    <name evidence="1" type="ORF">NC653_014207</name>
</gene>
<dbReference type="AlphaFoldDB" id="A0AAD6QWN3"/>